<dbReference type="EMBL" id="CP073910">
    <property type="protein sequence ID" value="QUT07912.1"/>
    <property type="molecule type" value="Genomic_DNA"/>
</dbReference>
<protein>
    <submittedName>
        <fullName evidence="1">Uncharacterized protein</fullName>
    </submittedName>
</protein>
<gene>
    <name evidence="1" type="ORF">KFK14_11285</name>
</gene>
<name>A0A975KCV8_9SPHN</name>
<proteinExistence type="predicted"/>
<reference evidence="1" key="1">
    <citation type="submission" date="2021-04" db="EMBL/GenBank/DDBJ databases">
        <title>Isolation of p-tert-butylphenol degrading bacteria Sphingobium phenoxybenzoativorans Tas13 from active sludge.</title>
        <authorList>
            <person name="Li Y."/>
        </authorList>
    </citation>
    <scope>NUCLEOTIDE SEQUENCE</scope>
    <source>
        <strain evidence="1">Tas13</strain>
    </source>
</reference>
<organism evidence="1 2">
    <name type="scientific">Sphingobium phenoxybenzoativorans</name>
    <dbReference type="NCBI Taxonomy" id="1592790"/>
    <lineage>
        <taxon>Bacteria</taxon>
        <taxon>Pseudomonadati</taxon>
        <taxon>Pseudomonadota</taxon>
        <taxon>Alphaproteobacteria</taxon>
        <taxon>Sphingomonadales</taxon>
        <taxon>Sphingomonadaceae</taxon>
        <taxon>Sphingobium</taxon>
    </lineage>
</organism>
<keyword evidence="2" id="KW-1185">Reference proteome</keyword>
<evidence type="ECO:0000313" key="1">
    <source>
        <dbReference type="EMBL" id="QUT07912.1"/>
    </source>
</evidence>
<evidence type="ECO:0000313" key="2">
    <source>
        <dbReference type="Proteomes" id="UP000681425"/>
    </source>
</evidence>
<dbReference type="AlphaFoldDB" id="A0A975KCV8"/>
<dbReference type="KEGG" id="spph:KFK14_11285"/>
<accession>A0A975KCV8</accession>
<dbReference type="Proteomes" id="UP000681425">
    <property type="component" value="Chromosome"/>
</dbReference>
<sequence>MALAHQTEMMARQKLLHHLSHYLKTPTAPAANDAGAADVLAMLERTKGVKIQRL</sequence>
<dbReference type="RefSeq" id="WP_212610862.1">
    <property type="nucleotide sequence ID" value="NZ_CP073910.1"/>
</dbReference>